<reference evidence="7 8" key="1">
    <citation type="submission" date="2020-08" db="EMBL/GenBank/DDBJ databases">
        <title>Plant Genome Project.</title>
        <authorList>
            <person name="Zhang R.-G."/>
        </authorList>
    </citation>
    <scope>NUCLEOTIDE SEQUENCE [LARGE SCALE GENOMIC DNA]</scope>
    <source>
        <tissue evidence="7">Rhizome</tissue>
    </source>
</reference>
<organism evidence="7 8">
    <name type="scientific">Zingiber officinale</name>
    <name type="common">Ginger</name>
    <name type="synonym">Amomum zingiber</name>
    <dbReference type="NCBI Taxonomy" id="94328"/>
    <lineage>
        <taxon>Eukaryota</taxon>
        <taxon>Viridiplantae</taxon>
        <taxon>Streptophyta</taxon>
        <taxon>Embryophyta</taxon>
        <taxon>Tracheophyta</taxon>
        <taxon>Spermatophyta</taxon>
        <taxon>Magnoliopsida</taxon>
        <taxon>Liliopsida</taxon>
        <taxon>Zingiberales</taxon>
        <taxon>Zingiberaceae</taxon>
        <taxon>Zingiber</taxon>
    </lineage>
</organism>
<dbReference type="SUPFAM" id="SSF51283">
    <property type="entry name" value="dUTPase-like"/>
    <property type="match status" value="1"/>
</dbReference>
<evidence type="ECO:0000259" key="6">
    <source>
        <dbReference type="Pfam" id="PF00692"/>
    </source>
</evidence>
<dbReference type="InterPro" id="IPR008181">
    <property type="entry name" value="dUTPase"/>
</dbReference>
<dbReference type="Pfam" id="PF00692">
    <property type="entry name" value="dUTPase"/>
    <property type="match status" value="1"/>
</dbReference>
<protein>
    <recommendedName>
        <fullName evidence="3">dUTP diphosphatase</fullName>
        <ecNumber evidence="3">3.6.1.23</ecNumber>
    </recommendedName>
</protein>
<comment type="caution">
    <text evidence="7">The sequence shown here is derived from an EMBL/GenBank/DDBJ whole genome shotgun (WGS) entry which is preliminary data.</text>
</comment>
<name>A0A8J5F5M8_ZINOF</name>
<evidence type="ECO:0000313" key="8">
    <source>
        <dbReference type="Proteomes" id="UP000734854"/>
    </source>
</evidence>
<dbReference type="EC" id="3.6.1.23" evidence="3"/>
<keyword evidence="8" id="KW-1185">Reference proteome</keyword>
<proteinExistence type="inferred from homology"/>
<dbReference type="InterPro" id="IPR036157">
    <property type="entry name" value="dUTPase-like_sf"/>
</dbReference>
<feature type="domain" description="dUTPase-like" evidence="6">
    <location>
        <begin position="79"/>
        <end position="141"/>
    </location>
</feature>
<dbReference type="Proteomes" id="UP000734854">
    <property type="component" value="Unassembled WGS sequence"/>
</dbReference>
<dbReference type="GO" id="GO:0004170">
    <property type="term" value="F:dUTP diphosphatase activity"/>
    <property type="evidence" value="ECO:0007669"/>
    <property type="project" value="UniProtKB-EC"/>
</dbReference>
<dbReference type="AlphaFoldDB" id="A0A8J5F5M8"/>
<evidence type="ECO:0000256" key="5">
    <source>
        <dbReference type="SAM" id="MobiDB-lite"/>
    </source>
</evidence>
<evidence type="ECO:0000313" key="7">
    <source>
        <dbReference type="EMBL" id="KAG6477709.1"/>
    </source>
</evidence>
<evidence type="ECO:0000256" key="3">
    <source>
        <dbReference type="ARBA" id="ARBA00012379"/>
    </source>
</evidence>
<dbReference type="GO" id="GO:0006226">
    <property type="term" value="P:dUMP biosynthetic process"/>
    <property type="evidence" value="ECO:0007669"/>
    <property type="project" value="InterPro"/>
</dbReference>
<keyword evidence="4" id="KW-0546">Nucleotide metabolism</keyword>
<dbReference type="GO" id="GO:0000287">
    <property type="term" value="F:magnesium ion binding"/>
    <property type="evidence" value="ECO:0007669"/>
    <property type="project" value="InterPro"/>
</dbReference>
<comment type="pathway">
    <text evidence="1">Pyrimidine metabolism; dUMP biosynthesis; dUMP from dCTP (dUTP route): step 2/2.</text>
</comment>
<feature type="region of interest" description="Disordered" evidence="5">
    <location>
        <begin position="33"/>
        <end position="53"/>
    </location>
</feature>
<evidence type="ECO:0000256" key="2">
    <source>
        <dbReference type="ARBA" id="ARBA00006581"/>
    </source>
</evidence>
<dbReference type="Gene3D" id="2.70.40.10">
    <property type="match status" value="1"/>
</dbReference>
<gene>
    <name evidence="7" type="ORF">ZIOFF_061139</name>
</gene>
<accession>A0A8J5F5M8</accession>
<sequence>MFVEAKERLRKKRINTRNLLDGSVSLQFDNYQAATTSSPPRYNEKDEETASDEEEIRSHTLAVLIQEQPLLVKKIYPSAVIPSRKTEGATGYDVAINRAQDIPSYGKSLLSTGIAIQVPEGTYARIAPRSSASMKGILIGAQIRNMNALHKLFWSTSQLLKLLKLKM</sequence>
<dbReference type="PANTHER" id="PTHR11241">
    <property type="entry name" value="DEOXYURIDINE 5'-TRIPHOSPHATE NUCLEOTIDOHYDROLASE"/>
    <property type="match status" value="1"/>
</dbReference>
<dbReference type="PANTHER" id="PTHR11241:SF0">
    <property type="entry name" value="DEOXYURIDINE 5'-TRIPHOSPHATE NUCLEOTIDOHYDROLASE"/>
    <property type="match status" value="1"/>
</dbReference>
<evidence type="ECO:0000256" key="4">
    <source>
        <dbReference type="ARBA" id="ARBA00023080"/>
    </source>
</evidence>
<dbReference type="InterPro" id="IPR029054">
    <property type="entry name" value="dUTPase-like"/>
</dbReference>
<evidence type="ECO:0000256" key="1">
    <source>
        <dbReference type="ARBA" id="ARBA00005142"/>
    </source>
</evidence>
<dbReference type="GO" id="GO:0046081">
    <property type="term" value="P:dUTP catabolic process"/>
    <property type="evidence" value="ECO:0007669"/>
    <property type="project" value="InterPro"/>
</dbReference>
<comment type="similarity">
    <text evidence="2">Belongs to the dUTPase family.</text>
</comment>
<dbReference type="EMBL" id="JACMSC010000017">
    <property type="protein sequence ID" value="KAG6477709.1"/>
    <property type="molecule type" value="Genomic_DNA"/>
</dbReference>